<evidence type="ECO:0000313" key="3">
    <source>
        <dbReference type="Proteomes" id="UP000232883"/>
    </source>
</evidence>
<proteinExistence type="predicted"/>
<evidence type="ECO:0000259" key="1">
    <source>
        <dbReference type="Pfam" id="PF21814"/>
    </source>
</evidence>
<feature type="domain" description="DUF6883" evidence="1">
    <location>
        <begin position="3"/>
        <end position="110"/>
    </location>
</feature>
<gene>
    <name evidence="2" type="ORF">CWM47_23220</name>
</gene>
<dbReference type="InterPro" id="IPR049250">
    <property type="entry name" value="DUF6883"/>
</dbReference>
<sequence length="111" mass="12571">MLLPFAEQAYADDSKFLDYCLNTEHPYGKHKARVFNSALGITAANWKLLRDTVLTAVLLNSASYAGRNGYGETYVVDFDMTHKSKTATVRTSWIIHDDENFPRLTSCYIIT</sequence>
<protein>
    <recommendedName>
        <fullName evidence="1">DUF6883 domain-containing protein</fullName>
    </recommendedName>
</protein>
<keyword evidence="3" id="KW-1185">Reference proteome</keyword>
<reference evidence="2 3" key="1">
    <citation type="submission" date="2017-11" db="EMBL/GenBank/DDBJ databases">
        <title>Taxonomic description and genome sequences of Spirosoma HA7 sp. nov., isolated from pollen microhabitat of Corylus avellana.</title>
        <authorList>
            <person name="Ambika Manirajan B."/>
            <person name="Suarez C."/>
            <person name="Ratering S."/>
            <person name="Geissler-Plaum R."/>
            <person name="Cardinale M."/>
            <person name="Sylvia S."/>
        </authorList>
    </citation>
    <scope>NUCLEOTIDE SEQUENCE [LARGE SCALE GENOMIC DNA]</scope>
    <source>
        <strain evidence="2 3">HA7</strain>
    </source>
</reference>
<dbReference type="Proteomes" id="UP000232883">
    <property type="component" value="Chromosome"/>
</dbReference>
<name>A0A2K8Z3S8_9BACT</name>
<dbReference type="AlphaFoldDB" id="A0A2K8Z3S8"/>
<organism evidence="2 3">
    <name type="scientific">Spirosoma pollinicola</name>
    <dbReference type="NCBI Taxonomy" id="2057025"/>
    <lineage>
        <taxon>Bacteria</taxon>
        <taxon>Pseudomonadati</taxon>
        <taxon>Bacteroidota</taxon>
        <taxon>Cytophagia</taxon>
        <taxon>Cytophagales</taxon>
        <taxon>Cytophagaceae</taxon>
        <taxon>Spirosoma</taxon>
    </lineage>
</organism>
<accession>A0A2K8Z3S8</accession>
<dbReference type="Pfam" id="PF21814">
    <property type="entry name" value="DUF6883"/>
    <property type="match status" value="1"/>
</dbReference>
<dbReference type="RefSeq" id="WP_100990566.1">
    <property type="nucleotide sequence ID" value="NZ_CP025096.1"/>
</dbReference>
<dbReference type="KEGG" id="spir:CWM47_23220"/>
<dbReference type="EMBL" id="CP025096">
    <property type="protein sequence ID" value="AUD04501.1"/>
    <property type="molecule type" value="Genomic_DNA"/>
</dbReference>
<evidence type="ECO:0000313" key="2">
    <source>
        <dbReference type="EMBL" id="AUD04501.1"/>
    </source>
</evidence>
<dbReference type="OrthoDB" id="5801353at2"/>